<keyword evidence="2" id="KW-1185">Reference proteome</keyword>
<sequence length="115" mass="12246">VTEPKTYDGTDFGDGSGALAISEMLYSVARKGGVTRETYRAMVGIINDKIIPAAVDKVTDLFDGAMYKGMVGSGFFDSPHDVAITLGIDGFAPFNKGLFTATIVNMTIMNIDPKN</sequence>
<proteinExistence type="predicted"/>
<dbReference type="Proteomes" id="UP000078561">
    <property type="component" value="Unassembled WGS sequence"/>
</dbReference>
<dbReference type="OrthoDB" id="2275798at2759"/>
<accession>A0A163JVI9</accession>
<reference evidence="1" key="1">
    <citation type="submission" date="2016-04" db="EMBL/GenBank/DDBJ databases">
        <authorList>
            <person name="Evans L.H."/>
            <person name="Alamgir A."/>
            <person name="Owens N."/>
            <person name="Weber N.D."/>
            <person name="Virtaneva K."/>
            <person name="Barbian K."/>
            <person name="Babar A."/>
            <person name="Rosenke K."/>
        </authorList>
    </citation>
    <scope>NUCLEOTIDE SEQUENCE [LARGE SCALE GENOMIC DNA]</scope>
    <source>
        <strain evidence="1">CBS 101.48</strain>
    </source>
</reference>
<dbReference type="EMBL" id="LT554281">
    <property type="protein sequence ID" value="SAM03784.1"/>
    <property type="molecule type" value="Genomic_DNA"/>
</dbReference>
<organism evidence="1">
    <name type="scientific">Absidia glauca</name>
    <name type="common">Pin mould</name>
    <dbReference type="NCBI Taxonomy" id="4829"/>
    <lineage>
        <taxon>Eukaryota</taxon>
        <taxon>Fungi</taxon>
        <taxon>Fungi incertae sedis</taxon>
        <taxon>Mucoromycota</taxon>
        <taxon>Mucoromycotina</taxon>
        <taxon>Mucoromycetes</taxon>
        <taxon>Mucorales</taxon>
        <taxon>Cunninghamellaceae</taxon>
        <taxon>Absidia</taxon>
    </lineage>
</organism>
<protein>
    <submittedName>
        <fullName evidence="1">Uncharacterized protein</fullName>
    </submittedName>
</protein>
<feature type="non-terminal residue" evidence="1">
    <location>
        <position position="115"/>
    </location>
</feature>
<gene>
    <name evidence="1" type="primary">ABSGL_09632.1 scaffold 11525</name>
</gene>
<feature type="non-terminal residue" evidence="1">
    <location>
        <position position="1"/>
    </location>
</feature>
<evidence type="ECO:0000313" key="1">
    <source>
        <dbReference type="EMBL" id="SAM03784.1"/>
    </source>
</evidence>
<name>A0A163JVI9_ABSGL</name>
<evidence type="ECO:0000313" key="2">
    <source>
        <dbReference type="Proteomes" id="UP000078561"/>
    </source>
</evidence>
<dbReference type="InParanoid" id="A0A163JVI9"/>
<dbReference type="AlphaFoldDB" id="A0A163JVI9"/>